<dbReference type="Pfam" id="PF04967">
    <property type="entry name" value="HTH_10"/>
    <property type="match status" value="1"/>
</dbReference>
<dbReference type="Gene3D" id="3.30.450.40">
    <property type="match status" value="1"/>
</dbReference>
<reference evidence="7 8" key="1">
    <citation type="submission" date="2018-10" db="EMBL/GenBank/DDBJ databases">
        <title>Natronolimnobius sp. XQ-INN 246 isolated from Inner Mongolia Autonomous Region of China.</title>
        <authorList>
            <person name="Xue Q."/>
        </authorList>
    </citation>
    <scope>NUCLEOTIDE SEQUENCE [LARGE SCALE GENOMIC DNA]</scope>
    <source>
        <strain evidence="7 8">XQ-INN 246</strain>
    </source>
</reference>
<gene>
    <name evidence="7" type="ORF">D8Y22_19055</name>
</gene>
<dbReference type="InterPro" id="IPR003018">
    <property type="entry name" value="GAF"/>
</dbReference>
<dbReference type="EMBL" id="RBZW01000067">
    <property type="protein sequence ID" value="THE63264.1"/>
    <property type="molecule type" value="Genomic_DNA"/>
</dbReference>
<dbReference type="InterPro" id="IPR007050">
    <property type="entry name" value="HTH_bacterioopsin"/>
</dbReference>
<name>A0A4S3TH02_9EURY</name>
<accession>A0A4S3TH02</accession>
<feature type="domain" description="Bacterioopsin transcriptional activator GAF and HTH associated" evidence="6">
    <location>
        <begin position="329"/>
        <end position="483"/>
    </location>
</feature>
<proteinExistence type="predicted"/>
<dbReference type="InterPro" id="IPR029016">
    <property type="entry name" value="GAF-like_dom_sf"/>
</dbReference>
<evidence type="ECO:0000259" key="4">
    <source>
        <dbReference type="Pfam" id="PF08448"/>
    </source>
</evidence>
<evidence type="ECO:0000313" key="8">
    <source>
        <dbReference type="Proteomes" id="UP000318864"/>
    </source>
</evidence>
<evidence type="ECO:0000259" key="5">
    <source>
        <dbReference type="Pfam" id="PF13185"/>
    </source>
</evidence>
<comment type="caution">
    <text evidence="7">The sequence shown here is derived from an EMBL/GenBank/DDBJ whole genome shotgun (WGS) entry which is preliminary data.</text>
</comment>
<dbReference type="Pfam" id="PF13185">
    <property type="entry name" value="GAF_2"/>
    <property type="match status" value="1"/>
</dbReference>
<keyword evidence="8" id="KW-1185">Reference proteome</keyword>
<dbReference type="PANTHER" id="PTHR34236:SF1">
    <property type="entry name" value="DIMETHYL SULFOXIDE REDUCTASE TRANSCRIPTIONAL ACTIVATOR"/>
    <property type="match status" value="1"/>
</dbReference>
<sequence>MSAGNELAAATLETLPFSVAVIDSDGKIVLTNRAWREFGSDDSTDYVGVNYVATAAMSEDNDSHASRAVTGLEAVLEGDRDQFAMEYPCHSPDEKRWFTMRAIRFTVDGAVRVAVAHLDITDRRLAEIAAEDSAKRARAERQALEHVLERLNGLVQDVTDTAVSATSREAIERRVCDQFVETDPYVGAWVGRLDVTSQRLTPQAWAGATEFEGADGSTIDDEITLPTVNHDGDATHPAVRAIETGKSQRFEDETAGEDVDWWPAGTDPPVRSVVAVPISYGDVSYGVVVLYVADTGAITERELAVLDALGGTISTAINAIETQRMVTSDGVVNVELAIEDPDLFVTALADELGTSLEYRGLAYDEGTPLAFVHVDRADFAEHEGDVTEAATAVDAIVDAAVVAAYEDSLLLEVALRSGLVTTLGEHGVVIRQLTVSDGIADLALEAGNGQAARSIYDVLEERYDRVELLSYHETEQPSRTPWDLAATVESELTDRQQLALRKAYAADYFAWPRAVSGEELAASMDISRSTFHQHLRSAQRKLVEALFDGGIDYSLE</sequence>
<organism evidence="7 8">
    <name type="scientific">Salinadaptatus halalkaliphilus</name>
    <dbReference type="NCBI Taxonomy" id="2419781"/>
    <lineage>
        <taxon>Archaea</taxon>
        <taxon>Methanobacteriati</taxon>
        <taxon>Methanobacteriota</taxon>
        <taxon>Stenosarchaea group</taxon>
        <taxon>Halobacteria</taxon>
        <taxon>Halobacteriales</taxon>
        <taxon>Natrialbaceae</taxon>
        <taxon>Salinadaptatus</taxon>
    </lineage>
</organism>
<evidence type="ECO:0000256" key="2">
    <source>
        <dbReference type="ARBA" id="ARBA00023163"/>
    </source>
</evidence>
<dbReference type="Pfam" id="PF08448">
    <property type="entry name" value="PAS_4"/>
    <property type="match status" value="1"/>
</dbReference>
<dbReference type="Proteomes" id="UP000318864">
    <property type="component" value="Unassembled WGS sequence"/>
</dbReference>
<keyword evidence="1" id="KW-0805">Transcription regulation</keyword>
<evidence type="ECO:0000313" key="7">
    <source>
        <dbReference type="EMBL" id="THE63264.1"/>
    </source>
</evidence>
<dbReference type="Pfam" id="PF15915">
    <property type="entry name" value="BAT"/>
    <property type="match status" value="1"/>
</dbReference>
<dbReference type="RefSeq" id="WP_141466240.1">
    <property type="nucleotide sequence ID" value="NZ_RBZW01000067.1"/>
</dbReference>
<protein>
    <submittedName>
        <fullName evidence="7">Histidine kinase</fullName>
    </submittedName>
</protein>
<keyword evidence="7" id="KW-0418">Kinase</keyword>
<feature type="domain" description="HTH bat-type" evidence="3">
    <location>
        <begin position="492"/>
        <end position="544"/>
    </location>
</feature>
<evidence type="ECO:0000259" key="6">
    <source>
        <dbReference type="Pfam" id="PF15915"/>
    </source>
</evidence>
<dbReference type="PANTHER" id="PTHR34236">
    <property type="entry name" value="DIMETHYL SULFOXIDE REDUCTASE TRANSCRIPTIONAL ACTIVATOR"/>
    <property type="match status" value="1"/>
</dbReference>
<feature type="domain" description="PAS fold-4" evidence="4">
    <location>
        <begin position="12"/>
        <end position="124"/>
    </location>
</feature>
<feature type="domain" description="GAF" evidence="5">
    <location>
        <begin position="166"/>
        <end position="317"/>
    </location>
</feature>
<evidence type="ECO:0000256" key="1">
    <source>
        <dbReference type="ARBA" id="ARBA00023015"/>
    </source>
</evidence>
<evidence type="ECO:0000259" key="3">
    <source>
        <dbReference type="Pfam" id="PF04967"/>
    </source>
</evidence>
<dbReference type="InterPro" id="IPR031803">
    <property type="entry name" value="BAT_GAF/HTH-assoc"/>
</dbReference>
<dbReference type="Gene3D" id="3.30.450.20">
    <property type="entry name" value="PAS domain"/>
    <property type="match status" value="1"/>
</dbReference>
<dbReference type="SUPFAM" id="SSF55781">
    <property type="entry name" value="GAF domain-like"/>
    <property type="match status" value="1"/>
</dbReference>
<keyword evidence="7" id="KW-0808">Transferase</keyword>
<dbReference type="AlphaFoldDB" id="A0A4S3TH02"/>
<keyword evidence="2" id="KW-0804">Transcription</keyword>
<dbReference type="GO" id="GO:0016301">
    <property type="term" value="F:kinase activity"/>
    <property type="evidence" value="ECO:0007669"/>
    <property type="project" value="UniProtKB-KW"/>
</dbReference>
<dbReference type="OrthoDB" id="234125at2157"/>
<dbReference type="InterPro" id="IPR013656">
    <property type="entry name" value="PAS_4"/>
</dbReference>
<dbReference type="InterPro" id="IPR035965">
    <property type="entry name" value="PAS-like_dom_sf"/>
</dbReference>
<dbReference type="SUPFAM" id="SSF55785">
    <property type="entry name" value="PYP-like sensor domain (PAS domain)"/>
    <property type="match status" value="1"/>
</dbReference>